<dbReference type="Proteomes" id="UP000008022">
    <property type="component" value="Unassembled WGS sequence"/>
</dbReference>
<keyword evidence="3" id="KW-1185">Reference proteome</keyword>
<dbReference type="HOGENOM" id="CLU_2241021_0_0_1"/>
<proteinExistence type="predicted"/>
<reference evidence="2" key="2">
    <citation type="submission" date="2015-06" db="UniProtKB">
        <authorList>
            <consortium name="EnsemblPlants"/>
        </authorList>
    </citation>
    <scope>IDENTIFICATION</scope>
</reference>
<feature type="transmembrane region" description="Helical" evidence="1">
    <location>
        <begin position="58"/>
        <end position="75"/>
    </location>
</feature>
<reference evidence="3" key="1">
    <citation type="submission" date="2013-06" db="EMBL/GenBank/DDBJ databases">
        <authorList>
            <person name="Zhao Q."/>
        </authorList>
    </citation>
    <scope>NUCLEOTIDE SEQUENCE</scope>
    <source>
        <strain evidence="3">cv. W1943</strain>
    </source>
</reference>
<dbReference type="EnsemblPlants" id="ORUFI06G10390.1">
    <property type="protein sequence ID" value="ORUFI06G10390.1"/>
    <property type="gene ID" value="ORUFI06G10390"/>
</dbReference>
<keyword evidence="1" id="KW-1133">Transmembrane helix</keyword>
<keyword evidence="1" id="KW-0472">Membrane</keyword>
<protein>
    <submittedName>
        <fullName evidence="2">Uncharacterized protein</fullName>
    </submittedName>
</protein>
<dbReference type="Gramene" id="ORUFI06G10390.1">
    <property type="protein sequence ID" value="ORUFI06G10390.1"/>
    <property type="gene ID" value="ORUFI06G10390"/>
</dbReference>
<organism evidence="2 3">
    <name type="scientific">Oryza rufipogon</name>
    <name type="common">Brownbeard rice</name>
    <name type="synonym">Asian wild rice</name>
    <dbReference type="NCBI Taxonomy" id="4529"/>
    <lineage>
        <taxon>Eukaryota</taxon>
        <taxon>Viridiplantae</taxon>
        <taxon>Streptophyta</taxon>
        <taxon>Embryophyta</taxon>
        <taxon>Tracheophyta</taxon>
        <taxon>Spermatophyta</taxon>
        <taxon>Magnoliopsida</taxon>
        <taxon>Liliopsida</taxon>
        <taxon>Poales</taxon>
        <taxon>Poaceae</taxon>
        <taxon>BOP clade</taxon>
        <taxon>Oryzoideae</taxon>
        <taxon>Oryzeae</taxon>
        <taxon>Oryzinae</taxon>
        <taxon>Oryza</taxon>
    </lineage>
</organism>
<dbReference type="AlphaFoldDB" id="A0A0E0PW21"/>
<accession>A0A0E0PW21</accession>
<sequence length="105" mass="12211">MARDRRLRGTDARDCAGRAAPWCGTGLQRVHVRRCCTGVLRDCQSHGIKEQHLLGPASPLYGGGIFVQIFFMHVYKRKILKKKYIFKFNSWILPIRLRYKLSLTY</sequence>
<evidence type="ECO:0000313" key="2">
    <source>
        <dbReference type="EnsemblPlants" id="ORUFI06G10390.1"/>
    </source>
</evidence>
<evidence type="ECO:0000313" key="3">
    <source>
        <dbReference type="Proteomes" id="UP000008022"/>
    </source>
</evidence>
<name>A0A0E0PW21_ORYRU</name>
<evidence type="ECO:0000256" key="1">
    <source>
        <dbReference type="SAM" id="Phobius"/>
    </source>
</evidence>
<keyword evidence="1" id="KW-0812">Transmembrane</keyword>